<evidence type="ECO:0000313" key="2">
    <source>
        <dbReference type="EMBL" id="SPO40989.1"/>
    </source>
</evidence>
<keyword evidence="1" id="KW-0472">Membrane</keyword>
<protein>
    <submittedName>
        <fullName evidence="2">Uncharacterized protein</fullName>
    </submittedName>
</protein>
<dbReference type="AlphaFoldDB" id="A0A5C3FC61"/>
<keyword evidence="3" id="KW-1185">Reference proteome</keyword>
<name>A0A5C3FC61_9BASI</name>
<evidence type="ECO:0000256" key="1">
    <source>
        <dbReference type="SAM" id="Phobius"/>
    </source>
</evidence>
<proteinExistence type="predicted"/>
<dbReference type="Proteomes" id="UP000323386">
    <property type="component" value="Unassembled WGS sequence"/>
</dbReference>
<keyword evidence="1" id="KW-0812">Transmembrane</keyword>
<feature type="transmembrane region" description="Helical" evidence="1">
    <location>
        <begin position="33"/>
        <end position="50"/>
    </location>
</feature>
<gene>
    <name evidence="2" type="ORF">PSFLO_06471</name>
</gene>
<dbReference type="EMBL" id="OOIP01000023">
    <property type="protein sequence ID" value="SPO40989.1"/>
    <property type="molecule type" value="Genomic_DNA"/>
</dbReference>
<evidence type="ECO:0000313" key="3">
    <source>
        <dbReference type="Proteomes" id="UP000323386"/>
    </source>
</evidence>
<reference evidence="2 3" key="1">
    <citation type="submission" date="2018-03" db="EMBL/GenBank/DDBJ databases">
        <authorList>
            <person name="Guldener U."/>
        </authorList>
    </citation>
    <scope>NUCLEOTIDE SEQUENCE [LARGE SCALE GENOMIC DNA]</scope>
    <source>
        <strain evidence="2 3">DAOM196992</strain>
    </source>
</reference>
<keyword evidence="1" id="KW-1133">Transmembrane helix</keyword>
<accession>A0A5C3FC61</accession>
<organism evidence="2 3">
    <name type="scientific">Pseudozyma flocculosa</name>
    <dbReference type="NCBI Taxonomy" id="84751"/>
    <lineage>
        <taxon>Eukaryota</taxon>
        <taxon>Fungi</taxon>
        <taxon>Dikarya</taxon>
        <taxon>Basidiomycota</taxon>
        <taxon>Ustilaginomycotina</taxon>
        <taxon>Ustilaginomycetes</taxon>
        <taxon>Ustilaginales</taxon>
        <taxon>Ustilaginaceae</taxon>
        <taxon>Pseudozyma</taxon>
    </lineage>
</organism>
<sequence length="141" mass="15477">MKLSSNLSYLAAVALMGGATSFAANVKPQPGNILLSTFGIVGLGTVSLQLDPTARDQTKQNQICYNGKGARWRMDGAGRDVWVTVGHCLAMKDMLPQDDQVWNALLNGWSGGRQPTDYSIYSGFSLKPRTGQQRFRIPHRY</sequence>